<protein>
    <recommendedName>
        <fullName evidence="6">Transcription factor domain-containing protein</fullName>
    </recommendedName>
</protein>
<name>A0A9P7HHR5_9HYPO</name>
<sequence length="682" mass="77311">MNTTIPNTNTVDNSYKSIIDDLSYYPTPLSPIRDSMSPSRLITDDPNTADMSWTLDLSAPQSVPFLHLTPPPQQQSLPPNHQALEPRRLSHSSPVTSLPSIVEYHGSNGQEFVVSPFTIAGDRLIMSAVPSFTRPHNGQVNGYIKFHWPSRTPSRQHSVSVPSSSENKMELATQSRRASHPSRKMSVLGTTPPTETAIVSNVSMDTTWTAKPSSERSPVSSNNLLFQMTNTGVPRMLPPQFGSQAKMDHVSRRLFEFYIKNWCPGRSLLDKTNLWLKDLAPMCENYGISCAIESLAGIYVYDYSPSERVRVRVNQQYAQADKCFTKLLNSPGEAREGTEVITMAILLSMIDIILTERRRKKPYKPRWLEGFKRAESLLRQTDPGVRYWKDKNIQYDRLRISQCVMVGRAVILTQAMTPLPPPTMDPEAEASRFSWLLYGTERDVSEIHGGCGFSQKLLHIMSQITYCAARLQQEPGSTLVPITARFLDRQLSSIRQWSHETRSETQGSVERHAQTIDWVRQKLAGEVIDSSQDMTDLTAEAWRIAVVIYFQCRLLRLPRNHPDVIANLSDLTKCIRIMPTSGSHFTAQAPLLPVFLLGMLATHHDHKNVAQNWFEQVVQTPARSSVPPLYQALQRIWGWIDEEVELPHEPTIIPEHIGSRYSWWEQLVAKVTEKEEEILCLT</sequence>
<dbReference type="GO" id="GO:0005634">
    <property type="term" value="C:nucleus"/>
    <property type="evidence" value="ECO:0007669"/>
    <property type="project" value="UniProtKB-SubCell"/>
</dbReference>
<dbReference type="InterPro" id="IPR021858">
    <property type="entry name" value="Fun_TF"/>
</dbReference>
<keyword evidence="5" id="KW-1185">Reference proteome</keyword>
<dbReference type="EMBL" id="JAGPUO010000002">
    <property type="protein sequence ID" value="KAG5665022.1"/>
    <property type="molecule type" value="Genomic_DNA"/>
</dbReference>
<dbReference type="Proteomes" id="UP000782241">
    <property type="component" value="Unassembled WGS sequence"/>
</dbReference>
<accession>A0A9P7HHR5</accession>
<evidence type="ECO:0000256" key="3">
    <source>
        <dbReference type="SAM" id="MobiDB-lite"/>
    </source>
</evidence>
<proteinExistence type="predicted"/>
<keyword evidence="2" id="KW-0539">Nucleus</keyword>
<feature type="region of interest" description="Disordered" evidence="3">
    <location>
        <begin position="149"/>
        <end position="193"/>
    </location>
</feature>
<dbReference type="Pfam" id="PF11951">
    <property type="entry name" value="Fungal_trans_2"/>
    <property type="match status" value="1"/>
</dbReference>
<gene>
    <name evidence="4" type="ORF">KAF25_008756</name>
</gene>
<evidence type="ECO:0000313" key="5">
    <source>
        <dbReference type="Proteomes" id="UP000782241"/>
    </source>
</evidence>
<dbReference type="AlphaFoldDB" id="A0A9P7HHR5"/>
<dbReference type="PANTHER" id="PTHR37534">
    <property type="entry name" value="TRANSCRIPTIONAL ACTIVATOR PROTEIN UGA3"/>
    <property type="match status" value="1"/>
</dbReference>
<feature type="region of interest" description="Disordered" evidence="3">
    <location>
        <begin position="64"/>
        <end position="87"/>
    </location>
</feature>
<comment type="caution">
    <text evidence="4">The sequence shown here is derived from an EMBL/GenBank/DDBJ whole genome shotgun (WGS) entry which is preliminary data.</text>
</comment>
<evidence type="ECO:0000256" key="1">
    <source>
        <dbReference type="ARBA" id="ARBA00004123"/>
    </source>
</evidence>
<organism evidence="4 5">
    <name type="scientific">Fusarium avenaceum</name>
    <dbReference type="NCBI Taxonomy" id="40199"/>
    <lineage>
        <taxon>Eukaryota</taxon>
        <taxon>Fungi</taxon>
        <taxon>Dikarya</taxon>
        <taxon>Ascomycota</taxon>
        <taxon>Pezizomycotina</taxon>
        <taxon>Sordariomycetes</taxon>
        <taxon>Hypocreomycetidae</taxon>
        <taxon>Hypocreales</taxon>
        <taxon>Nectriaceae</taxon>
        <taxon>Fusarium</taxon>
        <taxon>Fusarium tricinctum species complex</taxon>
    </lineage>
</organism>
<evidence type="ECO:0000256" key="2">
    <source>
        <dbReference type="ARBA" id="ARBA00023242"/>
    </source>
</evidence>
<reference evidence="4" key="1">
    <citation type="submission" date="2021-04" db="EMBL/GenBank/DDBJ databases">
        <title>Draft genome of Fusarium avenaceum strain F156N33, isolated from an atmospheric sample in Virginia.</title>
        <authorList>
            <person name="Yang S."/>
            <person name="Vinatzer B.A."/>
            <person name="Coleman J."/>
        </authorList>
    </citation>
    <scope>NUCLEOTIDE SEQUENCE</scope>
    <source>
        <strain evidence="4">F156N33</strain>
    </source>
</reference>
<evidence type="ECO:0008006" key="6">
    <source>
        <dbReference type="Google" id="ProtNLM"/>
    </source>
</evidence>
<dbReference type="PANTHER" id="PTHR37534:SF46">
    <property type="entry name" value="ZN(II)2CYS6 TRANSCRIPTION FACTOR (EUROFUNG)"/>
    <property type="match status" value="1"/>
</dbReference>
<evidence type="ECO:0000313" key="4">
    <source>
        <dbReference type="EMBL" id="KAG5665022.1"/>
    </source>
</evidence>
<comment type="subcellular location">
    <subcellularLocation>
        <location evidence="1">Nucleus</location>
    </subcellularLocation>
</comment>